<evidence type="ECO:0000313" key="2">
    <source>
        <dbReference type="Proteomes" id="UP000595140"/>
    </source>
</evidence>
<accession>A0A484L5B7</accession>
<evidence type="ECO:0000313" key="1">
    <source>
        <dbReference type="EMBL" id="VFQ71384.1"/>
    </source>
</evidence>
<dbReference type="EMBL" id="OOIL02001012">
    <property type="protein sequence ID" value="VFQ71384.1"/>
    <property type="molecule type" value="Genomic_DNA"/>
</dbReference>
<proteinExistence type="predicted"/>
<name>A0A484L5B7_9ASTE</name>
<dbReference type="AlphaFoldDB" id="A0A484L5B7"/>
<organism evidence="1 2">
    <name type="scientific">Cuscuta campestris</name>
    <dbReference type="NCBI Taxonomy" id="132261"/>
    <lineage>
        <taxon>Eukaryota</taxon>
        <taxon>Viridiplantae</taxon>
        <taxon>Streptophyta</taxon>
        <taxon>Embryophyta</taxon>
        <taxon>Tracheophyta</taxon>
        <taxon>Spermatophyta</taxon>
        <taxon>Magnoliopsida</taxon>
        <taxon>eudicotyledons</taxon>
        <taxon>Gunneridae</taxon>
        <taxon>Pentapetalae</taxon>
        <taxon>asterids</taxon>
        <taxon>lamiids</taxon>
        <taxon>Solanales</taxon>
        <taxon>Convolvulaceae</taxon>
        <taxon>Cuscuteae</taxon>
        <taxon>Cuscuta</taxon>
        <taxon>Cuscuta subgen. Grammica</taxon>
        <taxon>Cuscuta sect. Cleistogrammica</taxon>
    </lineage>
</organism>
<keyword evidence="2" id="KW-1185">Reference proteome</keyword>
<dbReference type="Proteomes" id="UP000595140">
    <property type="component" value="Unassembled WGS sequence"/>
</dbReference>
<sequence>MITPLKHGSDTMLKQPKILQIEPTIHVHGSGYGLYNVSKNFESFDSSAIKLGLVLFSDRHHKLRDLFINGRRAMSEMPKEAIINCYSSELLGADVGGAQKGELAGNKVWIG</sequence>
<protein>
    <submittedName>
        <fullName evidence="1">Uncharacterized protein</fullName>
    </submittedName>
</protein>
<reference evidence="1 2" key="1">
    <citation type="submission" date="2018-04" db="EMBL/GenBank/DDBJ databases">
        <authorList>
            <person name="Vogel A."/>
        </authorList>
    </citation>
    <scope>NUCLEOTIDE SEQUENCE [LARGE SCALE GENOMIC DNA]</scope>
</reference>
<gene>
    <name evidence="1" type="ORF">CCAM_LOCUS13160</name>
</gene>